<evidence type="ECO:0000256" key="11">
    <source>
        <dbReference type="RuleBase" id="RU361152"/>
    </source>
</evidence>
<evidence type="ECO:0000256" key="4">
    <source>
        <dbReference type="ARBA" id="ARBA00022801"/>
    </source>
</evidence>
<keyword evidence="4 11" id="KW-0378">Hydrolase</keyword>
<evidence type="ECO:0000256" key="1">
    <source>
        <dbReference type="ARBA" id="ARBA00001936"/>
    </source>
</evidence>
<dbReference type="OrthoDB" id="9808275at2"/>
<dbReference type="GO" id="GO:0005975">
    <property type="term" value="P:carbohydrate metabolic process"/>
    <property type="evidence" value="ECO:0007669"/>
    <property type="project" value="InterPro"/>
</dbReference>
<comment type="caution">
    <text evidence="13">The sequence shown here is derived from an EMBL/GenBank/DDBJ whole genome shotgun (WGS) entry which is preliminary data.</text>
</comment>
<keyword evidence="6 10" id="KW-0464">Manganese</keyword>
<dbReference type="Pfam" id="PF11975">
    <property type="entry name" value="Glyco_hydro_4C"/>
    <property type="match status" value="1"/>
</dbReference>
<dbReference type="EMBL" id="QUBQ01000006">
    <property type="protein sequence ID" value="REK71231.1"/>
    <property type="molecule type" value="Genomic_DNA"/>
</dbReference>
<reference evidence="13 14" key="1">
    <citation type="submission" date="2018-08" db="EMBL/GenBank/DDBJ databases">
        <title>Paenibacillus sp. M4BSY-1, whole genome shotgun sequence.</title>
        <authorList>
            <person name="Tuo L."/>
        </authorList>
    </citation>
    <scope>NUCLEOTIDE SEQUENCE [LARGE SCALE GENOMIC DNA]</scope>
    <source>
        <strain evidence="13 14">M4BSY-1</strain>
    </source>
</reference>
<evidence type="ECO:0000313" key="14">
    <source>
        <dbReference type="Proteomes" id="UP000261905"/>
    </source>
</evidence>
<dbReference type="PRINTS" id="PR00732">
    <property type="entry name" value="GLHYDRLASE4"/>
</dbReference>
<sequence length="458" mass="51529">MKSIIIGGTPMVKISIIGAGSAMFSLSLIKDICLTPSLEGSVISFMDIDEQRLNSAYSLCERYAKEANIHLILEKTTDRRESLRGADFVMLAALIGGHQRLKDGWDIAQRHGYRFGGSLHVMHDEGFWINFDQLQLMESVMQDILEICPNAWYMLVSNPVMAGVTYLQRKYPEAKLAGFCHGSNGVKAVAEVIGLDPEHITYEIPGVNHFIWLTEFRYKGEDAFPILDRWIEEKSADYIEKCGTCDWLGPKAIDLYKKFGVFPIGDTGNPGGGAWPAWHHADEETERFYKEDPQAWWRDLYFAGGAAGVEKIRRVSENTAEKVMDSFPPEHSTEPMIPFIEAIACDVPRVMILNILNDSNYVPGIPLDFQVEIPCYVSGIGVQGIKTKGLPKPVIQYALRDRVAPVEMELQAYGSGSYDDLVQLILMDPWTRSEQQARALLDEILQMPSLVAMREHFK</sequence>
<dbReference type="InterPro" id="IPR001088">
    <property type="entry name" value="Glyco_hydro_4"/>
</dbReference>
<dbReference type="Pfam" id="PF02056">
    <property type="entry name" value="Glyco_hydro_4"/>
    <property type="match status" value="1"/>
</dbReference>
<evidence type="ECO:0000256" key="5">
    <source>
        <dbReference type="ARBA" id="ARBA00023027"/>
    </source>
</evidence>
<comment type="cofactor">
    <cofactor evidence="1">
        <name>Mn(2+)</name>
        <dbReference type="ChEBI" id="CHEBI:29035"/>
    </cofactor>
</comment>
<feature type="domain" description="Glycosyl hydrolase family 4 C-terminal" evidence="12">
    <location>
        <begin position="206"/>
        <end position="431"/>
    </location>
</feature>
<dbReference type="GO" id="GO:0016616">
    <property type="term" value="F:oxidoreductase activity, acting on the CH-OH group of donors, NAD or NADP as acceptor"/>
    <property type="evidence" value="ECO:0007669"/>
    <property type="project" value="InterPro"/>
</dbReference>
<dbReference type="Gene3D" id="3.90.1820.10">
    <property type="entry name" value="AglA-like glucosidase"/>
    <property type="match status" value="1"/>
</dbReference>
<keyword evidence="7" id="KW-0119">Carbohydrate metabolism</keyword>
<organism evidence="13 14">
    <name type="scientific">Paenibacillus paeoniae</name>
    <dbReference type="NCBI Taxonomy" id="2292705"/>
    <lineage>
        <taxon>Bacteria</taxon>
        <taxon>Bacillati</taxon>
        <taxon>Bacillota</taxon>
        <taxon>Bacilli</taxon>
        <taxon>Bacillales</taxon>
        <taxon>Paenibacillaceae</taxon>
        <taxon>Paenibacillus</taxon>
    </lineage>
</organism>
<accession>A0A371P5M4</accession>
<dbReference type="SUPFAM" id="SSF56327">
    <property type="entry name" value="LDH C-terminal domain-like"/>
    <property type="match status" value="1"/>
</dbReference>
<evidence type="ECO:0000256" key="2">
    <source>
        <dbReference type="ARBA" id="ARBA00010141"/>
    </source>
</evidence>
<evidence type="ECO:0000256" key="9">
    <source>
        <dbReference type="PIRSR" id="PIRSR601088-2"/>
    </source>
</evidence>
<evidence type="ECO:0000256" key="10">
    <source>
        <dbReference type="PIRSR" id="PIRSR601088-3"/>
    </source>
</evidence>
<protein>
    <recommendedName>
        <fullName evidence="12">Glycosyl hydrolase family 4 C-terminal domain-containing protein</fullName>
    </recommendedName>
</protein>
<keyword evidence="14" id="KW-1185">Reference proteome</keyword>
<dbReference type="Proteomes" id="UP000261905">
    <property type="component" value="Unassembled WGS sequence"/>
</dbReference>
<keyword evidence="10" id="KW-0408">Iron</keyword>
<keyword evidence="8 11" id="KW-0326">Glycosidase</keyword>
<feature type="binding site" evidence="9">
    <location>
        <position position="158"/>
    </location>
    <ligand>
        <name>substrate</name>
    </ligand>
</feature>
<gene>
    <name evidence="13" type="ORF">DX130_22570</name>
</gene>
<evidence type="ECO:0000256" key="6">
    <source>
        <dbReference type="ARBA" id="ARBA00023211"/>
    </source>
</evidence>
<evidence type="ECO:0000256" key="3">
    <source>
        <dbReference type="ARBA" id="ARBA00022723"/>
    </source>
</evidence>
<dbReference type="GO" id="GO:0004553">
    <property type="term" value="F:hydrolase activity, hydrolyzing O-glycosyl compounds"/>
    <property type="evidence" value="ECO:0007669"/>
    <property type="project" value="InterPro"/>
</dbReference>
<dbReference type="AlphaFoldDB" id="A0A371P5M4"/>
<name>A0A371P5M4_9BACL</name>
<keyword evidence="5 11" id="KW-0520">NAD</keyword>
<dbReference type="PANTHER" id="PTHR32092:SF4">
    <property type="entry name" value="ALPHA-GLUCOSIDASE"/>
    <property type="match status" value="1"/>
</dbReference>
<dbReference type="InterPro" id="IPR053715">
    <property type="entry name" value="GH4_Enzyme_sf"/>
</dbReference>
<dbReference type="SUPFAM" id="SSF51735">
    <property type="entry name" value="NAD(P)-binding Rossmann-fold domains"/>
    <property type="match status" value="1"/>
</dbReference>
<evidence type="ECO:0000256" key="8">
    <source>
        <dbReference type="ARBA" id="ARBA00023295"/>
    </source>
</evidence>
<dbReference type="InterPro" id="IPR036291">
    <property type="entry name" value="NAD(P)-bd_dom_sf"/>
</dbReference>
<comment type="cofactor">
    <cofactor evidence="11">
        <name>NAD(+)</name>
        <dbReference type="ChEBI" id="CHEBI:57540"/>
    </cofactor>
    <text evidence="11">Binds 1 NAD(+) per subunit.</text>
</comment>
<dbReference type="GO" id="GO:0046872">
    <property type="term" value="F:metal ion binding"/>
    <property type="evidence" value="ECO:0007669"/>
    <property type="project" value="UniProtKB-KW"/>
</dbReference>
<keyword evidence="10" id="KW-0170">Cobalt</keyword>
<dbReference type="InterPro" id="IPR015955">
    <property type="entry name" value="Lactate_DH/Glyco_Ohase_4_C"/>
</dbReference>
<dbReference type="InterPro" id="IPR022616">
    <property type="entry name" value="Glyco_hydro_4_C"/>
</dbReference>
<keyword evidence="10" id="KW-0533">Nickel</keyword>
<evidence type="ECO:0000256" key="7">
    <source>
        <dbReference type="ARBA" id="ARBA00023277"/>
    </source>
</evidence>
<proteinExistence type="inferred from homology"/>
<evidence type="ECO:0000259" key="12">
    <source>
        <dbReference type="Pfam" id="PF11975"/>
    </source>
</evidence>
<evidence type="ECO:0000313" key="13">
    <source>
        <dbReference type="EMBL" id="REK71231.1"/>
    </source>
</evidence>
<dbReference type="PANTHER" id="PTHR32092">
    <property type="entry name" value="6-PHOSPHO-BETA-GLUCOSIDASE-RELATED"/>
    <property type="match status" value="1"/>
</dbReference>
<keyword evidence="3 10" id="KW-0479">Metal-binding</keyword>
<feature type="binding site" evidence="10">
    <location>
        <position position="180"/>
    </location>
    <ligand>
        <name>Mn(2+)</name>
        <dbReference type="ChEBI" id="CHEBI:29035"/>
    </ligand>
</feature>
<comment type="similarity">
    <text evidence="2 11">Belongs to the glycosyl hydrolase 4 family.</text>
</comment>
<feature type="binding site" evidence="10">
    <location>
        <position position="209"/>
    </location>
    <ligand>
        <name>Mn(2+)</name>
        <dbReference type="ChEBI" id="CHEBI:29035"/>
    </ligand>
</feature>